<name>A0A5B2Z8E9_9GAMM</name>
<dbReference type="EMBL" id="VUOD01000008">
    <property type="protein sequence ID" value="KAA2284249.1"/>
    <property type="molecule type" value="Genomic_DNA"/>
</dbReference>
<dbReference type="SUPFAM" id="SSF55073">
    <property type="entry name" value="Nucleotide cyclase"/>
    <property type="match status" value="1"/>
</dbReference>
<dbReference type="GO" id="GO:0004016">
    <property type="term" value="F:adenylate cyclase activity"/>
    <property type="evidence" value="ECO:0007669"/>
    <property type="project" value="UniProtKB-ARBA"/>
</dbReference>
<gene>
    <name evidence="2" type="ORF">F0415_10150</name>
</gene>
<evidence type="ECO:0000256" key="1">
    <source>
        <dbReference type="PROSITE-ProRule" id="PRU00339"/>
    </source>
</evidence>
<reference evidence="2 3" key="2">
    <citation type="submission" date="2019-09" db="EMBL/GenBank/DDBJ databases">
        <authorList>
            <person name="Mazur A."/>
        </authorList>
    </citation>
    <scope>NUCLEOTIDE SEQUENCE [LARGE SCALE GENOMIC DNA]</scope>
    <source>
        <strain evidence="2 3">3729k</strain>
    </source>
</reference>
<dbReference type="InterPro" id="IPR029787">
    <property type="entry name" value="Nucleotide_cyclase"/>
</dbReference>
<dbReference type="Gene3D" id="3.40.50.10610">
    <property type="entry name" value="ABC-type transport auxiliary lipoprotein component"/>
    <property type="match status" value="1"/>
</dbReference>
<dbReference type="CDD" id="cd07302">
    <property type="entry name" value="CHD"/>
    <property type="match status" value="1"/>
</dbReference>
<dbReference type="InterPro" id="IPR011990">
    <property type="entry name" value="TPR-like_helical_dom_sf"/>
</dbReference>
<dbReference type="GO" id="GO:0035556">
    <property type="term" value="P:intracellular signal transduction"/>
    <property type="evidence" value="ECO:0007669"/>
    <property type="project" value="InterPro"/>
</dbReference>
<dbReference type="AlphaFoldDB" id="A0A5B2Z8E9"/>
<dbReference type="InterPro" id="IPR030966">
    <property type="entry name" value="Mod_pep_cyc"/>
</dbReference>
<dbReference type="Gene3D" id="1.25.40.10">
    <property type="entry name" value="Tetratricopeptide repeat domain"/>
    <property type="match status" value="2"/>
</dbReference>
<dbReference type="InterPro" id="IPR050697">
    <property type="entry name" value="Adenylyl/Guanylyl_Cyclase_3/4"/>
</dbReference>
<evidence type="ECO:0000313" key="3">
    <source>
        <dbReference type="Proteomes" id="UP000322165"/>
    </source>
</evidence>
<evidence type="ECO:0000313" key="2">
    <source>
        <dbReference type="EMBL" id="KAA2284249.1"/>
    </source>
</evidence>
<comment type="caution">
    <text evidence="2">The sequence shown here is derived from an EMBL/GenBank/DDBJ whole genome shotgun (WGS) entry which is preliminary data.</text>
</comment>
<dbReference type="InterPro" id="IPR019734">
    <property type="entry name" value="TPR_rpt"/>
</dbReference>
<keyword evidence="3" id="KW-1185">Reference proteome</keyword>
<protein>
    <submittedName>
        <fullName evidence="2">Putative peptide modification system cyclase</fullName>
    </submittedName>
</protein>
<dbReference type="PROSITE" id="PS50005">
    <property type="entry name" value="TPR"/>
    <property type="match status" value="1"/>
</dbReference>
<dbReference type="PANTHER" id="PTHR43081:SF1">
    <property type="entry name" value="ADENYLATE CYCLASE, TERMINAL-DIFFERENTIATION SPECIFIC"/>
    <property type="match status" value="1"/>
</dbReference>
<dbReference type="SUPFAM" id="SSF48452">
    <property type="entry name" value="TPR-like"/>
    <property type="match status" value="1"/>
</dbReference>
<organism evidence="2 3">
    <name type="scientific">Arenimonas fontis</name>
    <dbReference type="NCBI Taxonomy" id="2608255"/>
    <lineage>
        <taxon>Bacteria</taxon>
        <taxon>Pseudomonadati</taxon>
        <taxon>Pseudomonadota</taxon>
        <taxon>Gammaproteobacteria</taxon>
        <taxon>Lysobacterales</taxon>
        <taxon>Lysobacteraceae</taxon>
        <taxon>Arenimonas</taxon>
    </lineage>
</organism>
<proteinExistence type="predicted"/>
<dbReference type="Proteomes" id="UP000322165">
    <property type="component" value="Unassembled WGS sequence"/>
</dbReference>
<reference evidence="2 3" key="1">
    <citation type="submission" date="2019-09" db="EMBL/GenBank/DDBJ databases">
        <title>Arenimonas chukotkensis sp. nov., a bacterium isolated from Chukotka hot spring, Arctic region, Russia.</title>
        <authorList>
            <person name="Zayulina K.S."/>
            <person name="Prokofeva M.I."/>
            <person name="Elcheninov A.G."/>
            <person name="Novikov A."/>
            <person name="Kochetkova T.V."/>
            <person name="Kublanov I.V."/>
        </authorList>
    </citation>
    <scope>NUCLEOTIDE SEQUENCE [LARGE SCALE GENOMIC DNA]</scope>
    <source>
        <strain evidence="2 3">3729k</strain>
    </source>
</reference>
<feature type="repeat" description="TPR" evidence="1">
    <location>
        <begin position="453"/>
        <end position="486"/>
    </location>
</feature>
<dbReference type="InterPro" id="IPR001054">
    <property type="entry name" value="A/G_cyclase"/>
</dbReference>
<keyword evidence="1" id="KW-0802">TPR repeat</keyword>
<dbReference type="NCBIfam" id="TIGR04510">
    <property type="entry name" value="mod_pep_cyc"/>
    <property type="match status" value="1"/>
</dbReference>
<dbReference type="Pfam" id="PF13432">
    <property type="entry name" value="TPR_16"/>
    <property type="match status" value="2"/>
</dbReference>
<dbReference type="PANTHER" id="PTHR43081">
    <property type="entry name" value="ADENYLATE CYCLASE, TERMINAL-DIFFERENTIATION SPECIFIC-RELATED"/>
    <property type="match status" value="1"/>
</dbReference>
<dbReference type="GO" id="GO:0009190">
    <property type="term" value="P:cyclic nucleotide biosynthetic process"/>
    <property type="evidence" value="ECO:0007669"/>
    <property type="project" value="InterPro"/>
</dbReference>
<sequence length="918" mass="100959">MRPNAGAVITGGWPPCRAWPETRGACVHPGSPAEPRIRMEATLTSTTAPPAGVPVTPVLRAVLLCDIVDSTAATERLGDQRWSALMQRHDRMLRDALRLCHGQLIDRADGVLALFERPIQALDFALRYQRGLRELGREEGVDLRARIGIHVGDVMMWANAPADVRAGAKPFEVEGLAKPVAARLMGLALPGQILMSGMAQNLAQRAVGELGEDTAARLRWLMHGRYRFKGVPAPMLVHEVGEVGLAPLRPPESGAKAWRELPLWRRPPMLAMEMLVVGALAVAGLWTALRAPPAIAFAERDWVVVADLQNRTDEPLFDDALDVALRVGLEQSRHVNIISELQVDRTLERMQRQGQPLDRQVASEVALREGARAVILPTVAEVGGRVRVSLEVIDPHSGVTVYSESADGVGVESVLPSLDTALTKVRGRLGETMSSIEANRIPLEQATTSNLEALKAFSMGVRMRYTGRAAEAQALFEEAVRLDPEFAMAWLRLAFMRYVEVDAEGTRAYLDKALAHSEHLTHRERLFLEGAEATLSDPRKAVERFGTLVALYPDDYRGRYNYAYFAHFDLLEGDRALEQLEGAIFSQNPAQASAAYLSGSIALSANQIDRAITLFEKAETLGVRGYARDFVEAYIAKRDYAEAARLQSLQTSSNVVAPDLEARLVEVSLPLDQGRYREALAAMQRLAEEAMARDRKLLARAYQLSVFSLRAYAPDETLGRDLEGWVKEVEAEFDQAQPWPARQLAFHLLGGAWVAAHTGNEPLAKHLVSKLESHFSIERYPANAAMLRIARAELALASGEPGKAVELLLPDHARNTGLYFSRAVLLRALLATRRDAEAALVADWLIENRGRALGEPTLLSAWQPANVVENGLAIRAAVEIARRQGLPDMVRTYEAAFAKAWPGDEALEVVKRRDAALD</sequence>
<dbReference type="Gene3D" id="3.30.70.1230">
    <property type="entry name" value="Nucleotide cyclase"/>
    <property type="match status" value="1"/>
</dbReference>
<accession>A0A5B2Z8E9</accession>